<evidence type="ECO:0000256" key="6">
    <source>
        <dbReference type="ARBA" id="ARBA00022432"/>
    </source>
</evidence>
<organism evidence="12 13">
    <name type="scientific">Lasiodiplodia theobromae</name>
    <dbReference type="NCBI Taxonomy" id="45133"/>
    <lineage>
        <taxon>Eukaryota</taxon>
        <taxon>Fungi</taxon>
        <taxon>Dikarya</taxon>
        <taxon>Ascomycota</taxon>
        <taxon>Pezizomycotina</taxon>
        <taxon>Dothideomycetes</taxon>
        <taxon>Dothideomycetes incertae sedis</taxon>
        <taxon>Botryosphaeriales</taxon>
        <taxon>Botryosphaeriaceae</taxon>
        <taxon>Lasiodiplodia</taxon>
    </lineage>
</organism>
<keyword evidence="8" id="KW-0663">Pyridoxal phosphate</keyword>
<dbReference type="GO" id="GO:0006565">
    <property type="term" value="P:L-serine catabolic process"/>
    <property type="evidence" value="ECO:0007669"/>
    <property type="project" value="TreeGrafter"/>
</dbReference>
<keyword evidence="6" id="KW-0312">Gluconeogenesis</keyword>
<dbReference type="Pfam" id="PF00291">
    <property type="entry name" value="PALP"/>
    <property type="match status" value="1"/>
</dbReference>
<evidence type="ECO:0000256" key="7">
    <source>
        <dbReference type="ARBA" id="ARBA00022490"/>
    </source>
</evidence>
<reference evidence="12" key="1">
    <citation type="submission" date="2016-08" db="EMBL/GenBank/DDBJ databases">
        <authorList>
            <person name="Yan J."/>
        </authorList>
    </citation>
    <scope>NUCLEOTIDE SEQUENCE</scope>
    <source>
        <strain evidence="12">CSS-01s</strain>
    </source>
</reference>
<dbReference type="AlphaFoldDB" id="A0A8H7MBM1"/>
<dbReference type="EC" id="4.3.1.17" evidence="5"/>
<dbReference type="GO" id="GO:0030170">
    <property type="term" value="F:pyridoxal phosphate binding"/>
    <property type="evidence" value="ECO:0007669"/>
    <property type="project" value="InterPro"/>
</dbReference>
<evidence type="ECO:0000256" key="10">
    <source>
        <dbReference type="ARBA" id="ARBA00049406"/>
    </source>
</evidence>
<evidence type="ECO:0000256" key="1">
    <source>
        <dbReference type="ARBA" id="ARBA00001933"/>
    </source>
</evidence>
<dbReference type="InterPro" id="IPR000634">
    <property type="entry name" value="Ser/Thr_deHydtase_PyrdxlP-BS"/>
</dbReference>
<dbReference type="GO" id="GO:0004794">
    <property type="term" value="F:threonine deaminase activity"/>
    <property type="evidence" value="ECO:0007669"/>
    <property type="project" value="TreeGrafter"/>
</dbReference>
<evidence type="ECO:0000256" key="3">
    <source>
        <dbReference type="ARBA" id="ARBA00004742"/>
    </source>
</evidence>
<evidence type="ECO:0000256" key="5">
    <source>
        <dbReference type="ARBA" id="ARBA00012093"/>
    </source>
</evidence>
<evidence type="ECO:0000256" key="2">
    <source>
        <dbReference type="ARBA" id="ARBA00004496"/>
    </source>
</evidence>
<dbReference type="InterPro" id="IPR036052">
    <property type="entry name" value="TrpB-like_PALP_sf"/>
</dbReference>
<comment type="pathway">
    <text evidence="3">Carbohydrate biosynthesis; gluconeogenesis.</text>
</comment>
<dbReference type="FunFam" id="3.40.50.1100:FF:000040">
    <property type="entry name" value="L-serine dehydratase, putative"/>
    <property type="match status" value="1"/>
</dbReference>
<dbReference type="GO" id="GO:0003941">
    <property type="term" value="F:L-serine ammonia-lyase activity"/>
    <property type="evidence" value="ECO:0007669"/>
    <property type="project" value="UniProtKB-EC"/>
</dbReference>
<gene>
    <name evidence="12" type="ORF">BFW01_g172</name>
</gene>
<evidence type="ECO:0000256" key="4">
    <source>
        <dbReference type="ARBA" id="ARBA00010869"/>
    </source>
</evidence>
<dbReference type="Gene3D" id="3.40.50.1100">
    <property type="match status" value="2"/>
</dbReference>
<dbReference type="InterPro" id="IPR050147">
    <property type="entry name" value="Ser/Thr_Dehydratase"/>
</dbReference>
<accession>A0A8H7MBM1</accession>
<evidence type="ECO:0000256" key="9">
    <source>
        <dbReference type="ARBA" id="ARBA00023239"/>
    </source>
</evidence>
<sequence>MGSIALTECATAHADASPPTVCLTPSAKPWNLTPLMESTALSRAAGCRVFLKLELLQPSGSFKSRGIGHYLLCRLSEHPEPNKVHFYASSGGNAGLACVTAAVTLGRPATVVCPTSTSPGMLAKLRAAGATDVIVRGRDLAEAGEYLQRHILPTNPRYGVYVPPYDHPDIWAGNGSVVHEVAAQMAERGEGRGAPDAIVCSVGGGGLLNGVCAAMDAVGWGEECSVLAMETRGTHSLAAALEAGELVSLEKIGSEAKSLGARRVSEETFRLARERKNVRSVVLDDREAAMGCWRLADDERLMVEMACGVNVALCYDGRLEKAVGKKLTKESKVVIVLCGGNDVTVEKLHQWRKEYGDVEKEIPRNADVPSESTAPGHR</sequence>
<dbReference type="Proteomes" id="UP000627934">
    <property type="component" value="Unassembled WGS sequence"/>
</dbReference>
<dbReference type="PROSITE" id="PS00165">
    <property type="entry name" value="DEHYDRATASE_SER_THR"/>
    <property type="match status" value="1"/>
</dbReference>
<keyword evidence="7" id="KW-0963">Cytoplasm</keyword>
<comment type="catalytic activity">
    <reaction evidence="10">
        <text>L-serine = pyruvate + NH4(+)</text>
        <dbReference type="Rhea" id="RHEA:19169"/>
        <dbReference type="ChEBI" id="CHEBI:15361"/>
        <dbReference type="ChEBI" id="CHEBI:28938"/>
        <dbReference type="ChEBI" id="CHEBI:33384"/>
        <dbReference type="EC" id="4.3.1.17"/>
    </reaction>
</comment>
<dbReference type="GO" id="GO:0006567">
    <property type="term" value="P:L-threonine catabolic process"/>
    <property type="evidence" value="ECO:0007669"/>
    <property type="project" value="TreeGrafter"/>
</dbReference>
<name>A0A8H7MBM1_9PEZI</name>
<reference evidence="12" key="2">
    <citation type="journal article" date="2018" name="DNA Res.">
        <title>Comparative genome and transcriptome analyses reveal adaptations to opportunistic infections in woody plant degrading pathogens of Botryosphaeriaceae.</title>
        <authorList>
            <person name="Yan J.Y."/>
            <person name="Zhao W.S."/>
            <person name="Chen Z."/>
            <person name="Xing Q.K."/>
            <person name="Zhang W."/>
            <person name="Chethana K.W.T."/>
            <person name="Xue M.F."/>
            <person name="Xu J.P."/>
            <person name="Phillips A.J.L."/>
            <person name="Wang Y."/>
            <person name="Liu J.H."/>
            <person name="Liu M."/>
            <person name="Zhou Y."/>
            <person name="Jayawardena R.S."/>
            <person name="Manawasinghe I.S."/>
            <person name="Huang J.B."/>
            <person name="Qiao G.H."/>
            <person name="Fu C.Y."/>
            <person name="Guo F.F."/>
            <person name="Dissanayake A.J."/>
            <person name="Peng Y.L."/>
            <person name="Hyde K.D."/>
            <person name="Li X.H."/>
        </authorList>
    </citation>
    <scope>NUCLEOTIDE SEQUENCE</scope>
    <source>
        <strain evidence="12">CSS-01s</strain>
    </source>
</reference>
<comment type="caution">
    <text evidence="12">The sequence shown here is derived from an EMBL/GenBank/DDBJ whole genome shotgun (WGS) entry which is preliminary data.</text>
</comment>
<evidence type="ECO:0000313" key="13">
    <source>
        <dbReference type="Proteomes" id="UP000627934"/>
    </source>
</evidence>
<dbReference type="GO" id="GO:0006094">
    <property type="term" value="P:gluconeogenesis"/>
    <property type="evidence" value="ECO:0007669"/>
    <property type="project" value="UniProtKB-KW"/>
</dbReference>
<comment type="similarity">
    <text evidence="4">Belongs to the serine/threonine dehydratase family.</text>
</comment>
<comment type="cofactor">
    <cofactor evidence="1">
        <name>pyridoxal 5'-phosphate</name>
        <dbReference type="ChEBI" id="CHEBI:597326"/>
    </cofactor>
</comment>
<dbReference type="InterPro" id="IPR001926">
    <property type="entry name" value="TrpB-like_PALP"/>
</dbReference>
<evidence type="ECO:0000313" key="12">
    <source>
        <dbReference type="EMBL" id="KAF9629991.1"/>
    </source>
</evidence>
<keyword evidence="9" id="KW-0456">Lyase</keyword>
<dbReference type="PANTHER" id="PTHR48078">
    <property type="entry name" value="THREONINE DEHYDRATASE, MITOCHONDRIAL-RELATED"/>
    <property type="match status" value="1"/>
</dbReference>
<protein>
    <recommendedName>
        <fullName evidence="5">L-serine ammonia-lyase</fullName>
        <ecNumber evidence="5">4.3.1.17</ecNumber>
    </recommendedName>
</protein>
<feature type="domain" description="Tryptophan synthase beta chain-like PALP" evidence="11">
    <location>
        <begin position="33"/>
        <end position="339"/>
    </location>
</feature>
<evidence type="ECO:0000256" key="8">
    <source>
        <dbReference type="ARBA" id="ARBA00022898"/>
    </source>
</evidence>
<comment type="subcellular location">
    <subcellularLocation>
        <location evidence="2">Cytoplasm</location>
    </subcellularLocation>
</comment>
<dbReference type="GO" id="GO:0005737">
    <property type="term" value="C:cytoplasm"/>
    <property type="evidence" value="ECO:0007669"/>
    <property type="project" value="UniProtKB-SubCell"/>
</dbReference>
<proteinExistence type="inferred from homology"/>
<dbReference type="GO" id="GO:0009097">
    <property type="term" value="P:isoleucine biosynthetic process"/>
    <property type="evidence" value="ECO:0007669"/>
    <property type="project" value="TreeGrafter"/>
</dbReference>
<dbReference type="SUPFAM" id="SSF53686">
    <property type="entry name" value="Tryptophan synthase beta subunit-like PLP-dependent enzymes"/>
    <property type="match status" value="1"/>
</dbReference>
<evidence type="ECO:0000259" key="11">
    <source>
        <dbReference type="Pfam" id="PF00291"/>
    </source>
</evidence>
<dbReference type="PANTHER" id="PTHR48078:SF2">
    <property type="entry name" value="CATABOLIC L-SERINE_THREONINE DEHYDRATASE"/>
    <property type="match status" value="1"/>
</dbReference>
<dbReference type="EMBL" id="MDYX01000037">
    <property type="protein sequence ID" value="KAF9629991.1"/>
    <property type="molecule type" value="Genomic_DNA"/>
</dbReference>